<sequence length="205" mass="23060">MLDIDEELEQFITENANPTLASFVNAYKMELAGWTNVASDKRSIAALWTRRFKCKLQDLRPEVDPSSACSQRIWDEVYLLKNAHQAHVLGSLQVFASVAEGNVKRLQGTEQAALGTCSKQTDIAEEEEAISSPKSDHSWSSIDEQPNAVYTPKYDIPDEIDALPAAKDRWISADLDISEALDQFRKQSIKEYQKQSKSLSPRRAL</sequence>
<dbReference type="Proteomes" id="UP000605846">
    <property type="component" value="Unassembled WGS sequence"/>
</dbReference>
<reference evidence="1" key="1">
    <citation type="submission" date="2020-01" db="EMBL/GenBank/DDBJ databases">
        <title>Genome Sequencing of Three Apophysomyces-Like Fungal Strains Confirms a Novel Fungal Genus in the Mucoromycota with divergent Burkholderia-like Endosymbiotic Bacteria.</title>
        <authorList>
            <person name="Stajich J.E."/>
            <person name="Macias A.M."/>
            <person name="Carter-House D."/>
            <person name="Lovett B."/>
            <person name="Kasson L.R."/>
            <person name="Berry K."/>
            <person name="Grigoriev I."/>
            <person name="Chang Y."/>
            <person name="Spatafora J."/>
            <person name="Kasson M.T."/>
        </authorList>
    </citation>
    <scope>NUCLEOTIDE SEQUENCE</scope>
    <source>
        <strain evidence="1">NRRL A-21654</strain>
    </source>
</reference>
<organism evidence="1 2">
    <name type="scientific">Apophysomyces ossiformis</name>
    <dbReference type="NCBI Taxonomy" id="679940"/>
    <lineage>
        <taxon>Eukaryota</taxon>
        <taxon>Fungi</taxon>
        <taxon>Fungi incertae sedis</taxon>
        <taxon>Mucoromycota</taxon>
        <taxon>Mucoromycotina</taxon>
        <taxon>Mucoromycetes</taxon>
        <taxon>Mucorales</taxon>
        <taxon>Mucorineae</taxon>
        <taxon>Mucoraceae</taxon>
        <taxon>Apophysomyces</taxon>
    </lineage>
</organism>
<name>A0A8H7ENV2_9FUNG</name>
<proteinExistence type="predicted"/>
<keyword evidence="2" id="KW-1185">Reference proteome</keyword>
<comment type="caution">
    <text evidence="1">The sequence shown here is derived from an EMBL/GenBank/DDBJ whole genome shotgun (WGS) entry which is preliminary data.</text>
</comment>
<protein>
    <submittedName>
        <fullName evidence="1">Uncharacterized protein</fullName>
    </submittedName>
</protein>
<evidence type="ECO:0000313" key="2">
    <source>
        <dbReference type="Proteomes" id="UP000605846"/>
    </source>
</evidence>
<dbReference type="AlphaFoldDB" id="A0A8H7ENV2"/>
<accession>A0A8H7ENV2</accession>
<gene>
    <name evidence="1" type="ORF">EC973_008685</name>
</gene>
<dbReference type="EMBL" id="JABAYA010000778">
    <property type="protein sequence ID" value="KAF7720442.1"/>
    <property type="molecule type" value="Genomic_DNA"/>
</dbReference>
<evidence type="ECO:0000313" key="1">
    <source>
        <dbReference type="EMBL" id="KAF7720442.1"/>
    </source>
</evidence>
<feature type="non-terminal residue" evidence="1">
    <location>
        <position position="1"/>
    </location>
</feature>